<feature type="compositionally biased region" description="Pro residues" evidence="6">
    <location>
        <begin position="758"/>
        <end position="775"/>
    </location>
</feature>
<proteinExistence type="predicted"/>
<feature type="compositionally biased region" description="Low complexity" evidence="6">
    <location>
        <begin position="641"/>
        <end position="661"/>
    </location>
</feature>
<feature type="compositionally biased region" description="Polar residues" evidence="6">
    <location>
        <begin position="13"/>
        <end position="26"/>
    </location>
</feature>
<keyword evidence="9" id="KW-1185">Reference proteome</keyword>
<evidence type="ECO:0000256" key="5">
    <source>
        <dbReference type="ARBA" id="ARBA00023136"/>
    </source>
</evidence>
<feature type="transmembrane region" description="Helical" evidence="7">
    <location>
        <begin position="457"/>
        <end position="475"/>
    </location>
</feature>
<feature type="region of interest" description="Disordered" evidence="6">
    <location>
        <begin position="711"/>
        <end position="865"/>
    </location>
</feature>
<feature type="transmembrane region" description="Helical" evidence="7">
    <location>
        <begin position="534"/>
        <end position="556"/>
    </location>
</feature>
<feature type="transmembrane region" description="Helical" evidence="7">
    <location>
        <begin position="171"/>
        <end position="189"/>
    </location>
</feature>
<dbReference type="GO" id="GO:0016020">
    <property type="term" value="C:membrane"/>
    <property type="evidence" value="ECO:0007669"/>
    <property type="project" value="UniProtKB-SubCell"/>
</dbReference>
<evidence type="ECO:0008006" key="10">
    <source>
        <dbReference type="Google" id="ProtNLM"/>
    </source>
</evidence>
<feature type="transmembrane region" description="Helical" evidence="7">
    <location>
        <begin position="235"/>
        <end position="260"/>
    </location>
</feature>
<evidence type="ECO:0000256" key="3">
    <source>
        <dbReference type="ARBA" id="ARBA00022692"/>
    </source>
</evidence>
<evidence type="ECO:0000313" key="9">
    <source>
        <dbReference type="Proteomes" id="UP000053611"/>
    </source>
</evidence>
<keyword evidence="3 7" id="KW-0812">Transmembrane</keyword>
<feature type="transmembrane region" description="Helical" evidence="7">
    <location>
        <begin position="426"/>
        <end position="445"/>
    </location>
</feature>
<accession>A0A0J0XSB8</accession>
<dbReference type="STRING" id="879819.A0A0J0XSB8"/>
<dbReference type="Pfam" id="PF13520">
    <property type="entry name" value="AA_permease_2"/>
    <property type="match status" value="1"/>
</dbReference>
<sequence length="865" mass="95745">MSGHLNPHHPPYTNITDTMPSSSSGEFTDDHHDDYKIQPTVEEECAREQASPLSDDDRLRMLGYDVSLGRSFGFWSSAGLNVSHNSFIYEFIAYQSIYAHNGPLLFVIGYPFLIFFHLCLIGPFSELVSTFPVAGGMATWAWQLARAGIGGERQWGWVVAGFTLAMHLGKTISYLFGVTTSLTAIYVSMSGKKFNTLTGLALEPEQWWEPVFYLSLVAFVAILTITRVARTGWFWIGAGVFNVILIILVYAMLITCAVKIPKNPGFVIMKENHGPKNWGFPLRKNWIYGFSRMIFMGLPLRVTAVDAPIHMAEETRHPSRTVPRVLWTTTIFHHVNIYATVIMYMLIVTPITLGLGALFPIVPMGELMEIGKSGILGIAIIAALSTITQVLASTLITSRFIFALARDKGIPFSKLMATTDKHKEPWVAMVALLLAMFLSTTGWLVNHNNYTSLLHAFHFYFINVPYVLPLILYVFSGLDLRYIGRSEFSLGKISKPCACVAIAWLILSLIQGSMPLTEFNGTAMFREHKKGEQIISWLPMTIGGMLVVILASWFLYGRHHYVGPIRAITIWATGQDIDPRNVSTANARGLAIRRYIEKKTGKTSSNGESSSGGPSSRRPTFSGPRTATLPTVPAKSPTLQRFFGRGSTSSGSRGTSSGVFTESTPHGQPLVSVLPESGVLPQETRMDYEVTRGGMSVLPESGLFPESVIDERSTTSAAQAESQLLPAPPVSNRVSRRMNFRPSVLKIGEQSYPLTQLTPPPRSPPTQTPLSPPPRTRNSLQYSSSPMPTQMEAAQEESQLEPELDSRFSFAQMPALEESQIHPGGSRDSFGVKNHEYSSHDHPRDAESFIEPSALAESQLEPRRW</sequence>
<dbReference type="RefSeq" id="XP_018280464.1">
    <property type="nucleotide sequence ID" value="XM_018422577.1"/>
</dbReference>
<dbReference type="Gene3D" id="1.20.1740.10">
    <property type="entry name" value="Amino acid/polyamine transporter I"/>
    <property type="match status" value="1"/>
</dbReference>
<feature type="region of interest" description="Disordered" evidence="6">
    <location>
        <begin position="1"/>
        <end position="33"/>
    </location>
</feature>
<dbReference type="OrthoDB" id="10054429at2759"/>
<feature type="transmembrane region" description="Helical" evidence="7">
    <location>
        <begin position="210"/>
        <end position="229"/>
    </location>
</feature>
<evidence type="ECO:0000256" key="6">
    <source>
        <dbReference type="SAM" id="MobiDB-lite"/>
    </source>
</evidence>
<feature type="compositionally biased region" description="Polar residues" evidence="6">
    <location>
        <begin position="778"/>
        <end position="788"/>
    </location>
</feature>
<feature type="region of interest" description="Disordered" evidence="6">
    <location>
        <begin position="597"/>
        <end position="673"/>
    </location>
</feature>
<keyword evidence="2" id="KW-0813">Transport</keyword>
<evidence type="ECO:0000256" key="2">
    <source>
        <dbReference type="ARBA" id="ARBA00022448"/>
    </source>
</evidence>
<organism evidence="8 9">
    <name type="scientific">Cutaneotrichosporon oleaginosum</name>
    <dbReference type="NCBI Taxonomy" id="879819"/>
    <lineage>
        <taxon>Eukaryota</taxon>
        <taxon>Fungi</taxon>
        <taxon>Dikarya</taxon>
        <taxon>Basidiomycota</taxon>
        <taxon>Agaricomycotina</taxon>
        <taxon>Tremellomycetes</taxon>
        <taxon>Trichosporonales</taxon>
        <taxon>Trichosporonaceae</taxon>
        <taxon>Cutaneotrichosporon</taxon>
    </lineage>
</organism>
<dbReference type="PANTHER" id="PTHR45649">
    <property type="entry name" value="AMINO-ACID PERMEASE BAT1"/>
    <property type="match status" value="1"/>
</dbReference>
<comment type="subcellular location">
    <subcellularLocation>
        <location evidence="1">Membrane</location>
        <topology evidence="1">Multi-pass membrane protein</topology>
    </subcellularLocation>
</comment>
<protein>
    <recommendedName>
        <fullName evidence="10">Amino acid transporter</fullName>
    </recommendedName>
</protein>
<evidence type="ECO:0000256" key="4">
    <source>
        <dbReference type="ARBA" id="ARBA00022989"/>
    </source>
</evidence>
<feature type="transmembrane region" description="Helical" evidence="7">
    <location>
        <begin position="496"/>
        <end position="514"/>
    </location>
</feature>
<dbReference type="AlphaFoldDB" id="A0A0J0XSB8"/>
<name>A0A0J0XSB8_9TREE</name>
<keyword evidence="5 7" id="KW-0472">Membrane</keyword>
<reference evidence="8 9" key="1">
    <citation type="submission" date="2015-03" db="EMBL/GenBank/DDBJ databases">
        <title>Genomics and transcriptomics of the oil-accumulating basidiomycete yeast T. oleaginosus allow insights into substrate utilization and the diverse evolutionary trajectories of mating systems in fungi.</title>
        <authorList>
            <consortium name="DOE Joint Genome Institute"/>
            <person name="Kourist R."/>
            <person name="Kracht O."/>
            <person name="Bracharz F."/>
            <person name="Lipzen A."/>
            <person name="Nolan M."/>
            <person name="Ohm R."/>
            <person name="Grigoriev I."/>
            <person name="Sun S."/>
            <person name="Heitman J."/>
            <person name="Bruck T."/>
            <person name="Nowrousian M."/>
        </authorList>
    </citation>
    <scope>NUCLEOTIDE SEQUENCE [LARGE SCALE GENOMIC DNA]</scope>
    <source>
        <strain evidence="8 9">IBC0246</strain>
    </source>
</reference>
<feature type="compositionally biased region" description="Basic and acidic residues" evidence="6">
    <location>
        <begin position="833"/>
        <end position="847"/>
    </location>
</feature>
<feature type="compositionally biased region" description="Acidic residues" evidence="6">
    <location>
        <begin position="794"/>
        <end position="803"/>
    </location>
</feature>
<dbReference type="PANTHER" id="PTHR45649:SF9">
    <property type="entry name" value="AMINO-ACID PERMEASE 2"/>
    <property type="match status" value="1"/>
</dbReference>
<feature type="transmembrane region" description="Helical" evidence="7">
    <location>
        <begin position="374"/>
        <end position="405"/>
    </location>
</feature>
<gene>
    <name evidence="8" type="ORF">CC85DRAFT_284014</name>
</gene>
<feature type="transmembrane region" description="Helical" evidence="7">
    <location>
        <begin position="341"/>
        <end position="362"/>
    </location>
</feature>
<dbReference type="GO" id="GO:0022857">
    <property type="term" value="F:transmembrane transporter activity"/>
    <property type="evidence" value="ECO:0007669"/>
    <property type="project" value="InterPro"/>
</dbReference>
<feature type="transmembrane region" description="Helical" evidence="7">
    <location>
        <begin position="104"/>
        <end position="124"/>
    </location>
</feature>
<dbReference type="EMBL" id="KQ087190">
    <property type="protein sequence ID" value="KLT43973.1"/>
    <property type="molecule type" value="Genomic_DNA"/>
</dbReference>
<keyword evidence="4 7" id="KW-1133">Transmembrane helix</keyword>
<feature type="compositionally biased region" description="Low complexity" evidence="6">
    <location>
        <begin position="602"/>
        <end position="625"/>
    </location>
</feature>
<evidence type="ECO:0000313" key="8">
    <source>
        <dbReference type="EMBL" id="KLT43973.1"/>
    </source>
</evidence>
<dbReference type="GeneID" id="28983180"/>
<dbReference type="InterPro" id="IPR002293">
    <property type="entry name" value="AA/rel_permease1"/>
</dbReference>
<evidence type="ECO:0000256" key="1">
    <source>
        <dbReference type="ARBA" id="ARBA00004141"/>
    </source>
</evidence>
<evidence type="ECO:0000256" key="7">
    <source>
        <dbReference type="SAM" id="Phobius"/>
    </source>
</evidence>
<dbReference type="Proteomes" id="UP000053611">
    <property type="component" value="Unassembled WGS sequence"/>
</dbReference>